<evidence type="ECO:0000259" key="2">
    <source>
        <dbReference type="SMART" id="SM00198"/>
    </source>
</evidence>
<evidence type="ECO:0000313" key="3">
    <source>
        <dbReference type="EMBL" id="RYR22576.1"/>
    </source>
</evidence>
<proteinExistence type="predicted"/>
<dbReference type="FunFam" id="3.40.33.10:FF:000004">
    <property type="entry name" value="CAP, cysteine-rich secretory protein, antigen 5"/>
    <property type="match status" value="1"/>
</dbReference>
<evidence type="ECO:0000313" key="4">
    <source>
        <dbReference type="Proteomes" id="UP000289738"/>
    </source>
</evidence>
<accession>A0A445A806</accession>
<dbReference type="SUPFAM" id="SSF55797">
    <property type="entry name" value="PR-1-like"/>
    <property type="match status" value="1"/>
</dbReference>
<dbReference type="EMBL" id="SDMP01000013">
    <property type="protein sequence ID" value="RYR22576.1"/>
    <property type="molecule type" value="Genomic_DNA"/>
</dbReference>
<keyword evidence="1" id="KW-0732">Signal</keyword>
<dbReference type="SMR" id="A0A445A806"/>
<feature type="signal peptide" evidence="1">
    <location>
        <begin position="1"/>
        <end position="16"/>
    </location>
</feature>
<dbReference type="STRING" id="3818.A0A445A806"/>
<dbReference type="InterPro" id="IPR001283">
    <property type="entry name" value="CRISP-related"/>
</dbReference>
<comment type="caution">
    <text evidence="3">The sequence shown here is derived from an EMBL/GenBank/DDBJ whole genome shotgun (WGS) entry which is preliminary data.</text>
</comment>
<reference evidence="3 4" key="1">
    <citation type="submission" date="2019-01" db="EMBL/GenBank/DDBJ databases">
        <title>Sequencing of cultivated peanut Arachis hypogaea provides insights into genome evolution and oil improvement.</title>
        <authorList>
            <person name="Chen X."/>
        </authorList>
    </citation>
    <scope>NUCLEOTIDE SEQUENCE [LARGE SCALE GENOMIC DNA]</scope>
    <source>
        <strain evidence="4">cv. Fuhuasheng</strain>
        <tissue evidence="3">Leaves</tissue>
    </source>
</reference>
<dbReference type="OrthoDB" id="337038at2759"/>
<dbReference type="AlphaFoldDB" id="A0A445A806"/>
<evidence type="ECO:0000256" key="1">
    <source>
        <dbReference type="SAM" id="SignalP"/>
    </source>
</evidence>
<organism evidence="3 4">
    <name type="scientific">Arachis hypogaea</name>
    <name type="common">Peanut</name>
    <dbReference type="NCBI Taxonomy" id="3818"/>
    <lineage>
        <taxon>Eukaryota</taxon>
        <taxon>Viridiplantae</taxon>
        <taxon>Streptophyta</taxon>
        <taxon>Embryophyta</taxon>
        <taxon>Tracheophyta</taxon>
        <taxon>Spermatophyta</taxon>
        <taxon>Magnoliopsida</taxon>
        <taxon>eudicotyledons</taxon>
        <taxon>Gunneridae</taxon>
        <taxon>Pentapetalae</taxon>
        <taxon>rosids</taxon>
        <taxon>fabids</taxon>
        <taxon>Fabales</taxon>
        <taxon>Fabaceae</taxon>
        <taxon>Papilionoideae</taxon>
        <taxon>50 kb inversion clade</taxon>
        <taxon>dalbergioids sensu lato</taxon>
        <taxon>Dalbergieae</taxon>
        <taxon>Pterocarpus clade</taxon>
        <taxon>Arachis</taxon>
    </lineage>
</organism>
<feature type="chain" id="PRO_5019343643" description="SCP domain-containing protein" evidence="1">
    <location>
        <begin position="17"/>
        <end position="167"/>
    </location>
</feature>
<gene>
    <name evidence="3" type="ORF">Ahy_B03g067874</name>
</gene>
<dbReference type="PRINTS" id="PR00837">
    <property type="entry name" value="V5TPXLIKE"/>
</dbReference>
<name>A0A445A806_ARAHY</name>
<keyword evidence="4" id="KW-1185">Reference proteome</keyword>
<feature type="domain" description="SCP" evidence="2">
    <location>
        <begin position="26"/>
        <end position="163"/>
    </location>
</feature>
<dbReference type="InterPro" id="IPR035940">
    <property type="entry name" value="CAP_sf"/>
</dbReference>
<dbReference type="InterPro" id="IPR014044">
    <property type="entry name" value="CAP_dom"/>
</dbReference>
<dbReference type="Gene3D" id="3.40.33.10">
    <property type="entry name" value="CAP"/>
    <property type="match status" value="1"/>
</dbReference>
<dbReference type="Pfam" id="PF00188">
    <property type="entry name" value="CAP"/>
    <property type="match status" value="1"/>
</dbReference>
<dbReference type="PANTHER" id="PTHR10334">
    <property type="entry name" value="CYSTEINE-RICH SECRETORY PROTEIN-RELATED"/>
    <property type="match status" value="1"/>
</dbReference>
<dbReference type="Gramene" id="arahy.Tifrunner.gnm2.ann2.Ah13g106200.1">
    <property type="protein sequence ID" value="arahy.Tifrunner.gnm2.ann2.Ah13g106200.1-CDS-1"/>
    <property type="gene ID" value="arahy.Tifrunner.gnm2.ann2.Ah13g106200"/>
</dbReference>
<sequence>MRKLPILAVLTTSVVSILPLCLLAQNSPQDYLKVHNIARTRVGVKPLVWDSELESHANKFLSNHIEDCMRVDYIDPSPFARNMLISGSTENLTGVDAVAWWVAQKQNYDYESNSCIDGTLQCLTYTQVVSKASIYLGCARDECNNNGGTIVICYYDPPGNDDGQRPY</sequence>
<dbReference type="Proteomes" id="UP000289738">
    <property type="component" value="Chromosome B03"/>
</dbReference>
<protein>
    <recommendedName>
        <fullName evidence="2">SCP domain-containing protein</fullName>
    </recommendedName>
</protein>
<dbReference type="SMART" id="SM00198">
    <property type="entry name" value="SCP"/>
    <property type="match status" value="1"/>
</dbReference>